<comment type="caution">
    <text evidence="1">The sequence shown here is derived from an EMBL/GenBank/DDBJ whole genome shotgun (WGS) entry which is preliminary data.</text>
</comment>
<protein>
    <submittedName>
        <fullName evidence="1">Uncharacterized protein</fullName>
    </submittedName>
</protein>
<evidence type="ECO:0000313" key="1">
    <source>
        <dbReference type="EMBL" id="KAG8003734.1"/>
    </source>
</evidence>
<organism evidence="1 2">
    <name type="scientific">Nibea albiflora</name>
    <name type="common">Yellow drum</name>
    <name type="synonym">Corvina albiflora</name>
    <dbReference type="NCBI Taxonomy" id="240163"/>
    <lineage>
        <taxon>Eukaryota</taxon>
        <taxon>Metazoa</taxon>
        <taxon>Chordata</taxon>
        <taxon>Craniata</taxon>
        <taxon>Vertebrata</taxon>
        <taxon>Euteleostomi</taxon>
        <taxon>Actinopterygii</taxon>
        <taxon>Neopterygii</taxon>
        <taxon>Teleostei</taxon>
        <taxon>Neoteleostei</taxon>
        <taxon>Acanthomorphata</taxon>
        <taxon>Eupercaria</taxon>
        <taxon>Sciaenidae</taxon>
        <taxon>Nibea</taxon>
    </lineage>
</organism>
<dbReference type="EMBL" id="CM024792">
    <property type="protein sequence ID" value="KAG8003734.1"/>
    <property type="molecule type" value="Genomic_DNA"/>
</dbReference>
<keyword evidence="2" id="KW-1185">Reference proteome</keyword>
<sequence length="85" mass="9773">MYFLTLALFDEAYEYERRKRKAINDIKAVNDAEGKEGGRYVQGQQHNHPALVPPPWQCHFLRLPQRGCQFNPGIMPPIQQPGPPT</sequence>
<accession>A0ACB7END8</accession>
<evidence type="ECO:0000313" key="2">
    <source>
        <dbReference type="Proteomes" id="UP000805704"/>
    </source>
</evidence>
<proteinExistence type="predicted"/>
<dbReference type="Proteomes" id="UP000805704">
    <property type="component" value="Chromosome 4"/>
</dbReference>
<gene>
    <name evidence="1" type="ORF">GBF38_018979</name>
</gene>
<reference evidence="1" key="1">
    <citation type="submission" date="2020-04" db="EMBL/GenBank/DDBJ databases">
        <title>A chromosome-scale assembly and high-density genetic map of the yellow drum (Nibea albiflora) genome.</title>
        <authorList>
            <person name="Xu D."/>
            <person name="Zhang W."/>
            <person name="Chen R."/>
            <person name="Tan P."/>
            <person name="Wang L."/>
            <person name="Song H."/>
            <person name="Tian L."/>
            <person name="Zhu Q."/>
            <person name="Wang B."/>
        </authorList>
    </citation>
    <scope>NUCLEOTIDE SEQUENCE</scope>
    <source>
        <strain evidence="1">ZJHYS-2018</strain>
    </source>
</reference>
<name>A0ACB7END8_NIBAL</name>